<dbReference type="OMA" id="KLSHMDP"/>
<feature type="transmembrane region" description="Helical" evidence="6">
    <location>
        <begin position="105"/>
        <end position="125"/>
    </location>
</feature>
<feature type="transmembrane region" description="Helical" evidence="6">
    <location>
        <begin position="343"/>
        <end position="362"/>
    </location>
</feature>
<comment type="subcellular location">
    <subcellularLocation>
        <location evidence="1">Membrane</location>
        <topology evidence="1">Multi-pass membrane protein</topology>
    </subcellularLocation>
</comment>
<feature type="transmembrane region" description="Helical" evidence="6">
    <location>
        <begin position="73"/>
        <end position="93"/>
    </location>
</feature>
<feature type="transmembrane region" description="Helical" evidence="6">
    <location>
        <begin position="301"/>
        <end position="323"/>
    </location>
</feature>
<keyword evidence="3 6" id="KW-0812">Transmembrane</keyword>
<name>C5FMM6_ARTOC</name>
<dbReference type="PROSITE" id="PS50850">
    <property type="entry name" value="MFS"/>
    <property type="match status" value="1"/>
</dbReference>
<accession>C5FMM6</accession>
<proteinExistence type="predicted"/>
<evidence type="ECO:0000256" key="1">
    <source>
        <dbReference type="ARBA" id="ARBA00004141"/>
    </source>
</evidence>
<reference evidence="9" key="1">
    <citation type="journal article" date="2012" name="MBio">
        <title>Comparative genome analysis of Trichophyton rubrum and related dermatophytes reveals candidate genes involved in infection.</title>
        <authorList>
            <person name="Martinez D.A."/>
            <person name="Oliver B.G."/>
            <person name="Graeser Y."/>
            <person name="Goldberg J.M."/>
            <person name="Li W."/>
            <person name="Martinez-Rossi N.M."/>
            <person name="Monod M."/>
            <person name="Shelest E."/>
            <person name="Barton R.C."/>
            <person name="Birch E."/>
            <person name="Brakhage A.A."/>
            <person name="Chen Z."/>
            <person name="Gurr S.J."/>
            <person name="Heiman D."/>
            <person name="Heitman J."/>
            <person name="Kosti I."/>
            <person name="Rossi A."/>
            <person name="Saif S."/>
            <person name="Samalova M."/>
            <person name="Saunders C.W."/>
            <person name="Shea T."/>
            <person name="Summerbell R.C."/>
            <person name="Xu J."/>
            <person name="Young S."/>
            <person name="Zeng Q."/>
            <person name="Birren B.W."/>
            <person name="Cuomo C.A."/>
            <person name="White T.C."/>
        </authorList>
    </citation>
    <scope>NUCLEOTIDE SEQUENCE [LARGE SCALE GENOMIC DNA]</scope>
    <source>
        <strain evidence="9">ATCC MYA-4605 / CBS 113480</strain>
    </source>
</reference>
<dbReference type="GO" id="GO:0005886">
    <property type="term" value="C:plasma membrane"/>
    <property type="evidence" value="ECO:0007669"/>
    <property type="project" value="TreeGrafter"/>
</dbReference>
<gene>
    <name evidence="8" type="ORF">MCYG_03948</name>
</gene>
<keyword evidence="9" id="KW-1185">Reference proteome</keyword>
<evidence type="ECO:0000256" key="4">
    <source>
        <dbReference type="ARBA" id="ARBA00022989"/>
    </source>
</evidence>
<feature type="transmembrane region" description="Helical" evidence="6">
    <location>
        <begin position="496"/>
        <end position="520"/>
    </location>
</feature>
<dbReference type="Gene3D" id="1.20.1250.20">
    <property type="entry name" value="MFS general substrate transporter like domains"/>
    <property type="match status" value="1"/>
</dbReference>
<evidence type="ECO:0000256" key="5">
    <source>
        <dbReference type="ARBA" id="ARBA00023136"/>
    </source>
</evidence>
<evidence type="ECO:0000313" key="8">
    <source>
        <dbReference type="EMBL" id="EEQ31129.1"/>
    </source>
</evidence>
<dbReference type="Pfam" id="PF07690">
    <property type="entry name" value="MFS_1"/>
    <property type="match status" value="1"/>
</dbReference>
<dbReference type="OrthoDB" id="4201735at2759"/>
<dbReference type="InterPro" id="IPR036259">
    <property type="entry name" value="MFS_trans_sf"/>
</dbReference>
<dbReference type="Proteomes" id="UP000002035">
    <property type="component" value="Unassembled WGS sequence"/>
</dbReference>
<dbReference type="PANTHER" id="PTHR23501">
    <property type="entry name" value="MAJOR FACILITATOR SUPERFAMILY"/>
    <property type="match status" value="1"/>
</dbReference>
<dbReference type="SUPFAM" id="SSF103473">
    <property type="entry name" value="MFS general substrate transporter"/>
    <property type="match status" value="1"/>
</dbReference>
<evidence type="ECO:0000256" key="2">
    <source>
        <dbReference type="ARBA" id="ARBA00022448"/>
    </source>
</evidence>
<feature type="transmembrane region" description="Helical" evidence="6">
    <location>
        <begin position="235"/>
        <end position="256"/>
    </location>
</feature>
<evidence type="ECO:0000259" key="7">
    <source>
        <dbReference type="PROSITE" id="PS50850"/>
    </source>
</evidence>
<feature type="transmembrane region" description="Helical" evidence="6">
    <location>
        <begin position="194"/>
        <end position="214"/>
    </location>
</feature>
<feature type="transmembrane region" description="Helical" evidence="6">
    <location>
        <begin position="163"/>
        <end position="182"/>
    </location>
</feature>
<dbReference type="GeneID" id="9222764"/>
<keyword evidence="5 6" id="KW-0472">Membrane</keyword>
<dbReference type="InterPro" id="IPR011701">
    <property type="entry name" value="MFS"/>
</dbReference>
<feature type="transmembrane region" description="Helical" evidence="6">
    <location>
        <begin position="262"/>
        <end position="281"/>
    </location>
</feature>
<feature type="domain" description="Major facilitator superfamily (MFS) profile" evidence="7">
    <location>
        <begin position="32"/>
        <end position="529"/>
    </location>
</feature>
<dbReference type="VEuPathDB" id="FungiDB:MCYG_03948"/>
<dbReference type="GO" id="GO:0022857">
    <property type="term" value="F:transmembrane transporter activity"/>
    <property type="evidence" value="ECO:0007669"/>
    <property type="project" value="InterPro"/>
</dbReference>
<feature type="transmembrane region" description="Helical" evidence="6">
    <location>
        <begin position="399"/>
        <end position="420"/>
    </location>
</feature>
<protein>
    <submittedName>
        <fullName evidence="8">Aflatoxin efflux pump</fullName>
    </submittedName>
</protein>
<dbReference type="RefSeq" id="XP_002848442.1">
    <property type="nucleotide sequence ID" value="XM_002848396.1"/>
</dbReference>
<dbReference type="eggNOG" id="KOG0254">
    <property type="taxonomic scope" value="Eukaryota"/>
</dbReference>
<keyword evidence="2" id="KW-0813">Transport</keyword>
<evidence type="ECO:0000256" key="3">
    <source>
        <dbReference type="ARBA" id="ARBA00022692"/>
    </source>
</evidence>
<dbReference type="InterPro" id="IPR020846">
    <property type="entry name" value="MFS_dom"/>
</dbReference>
<dbReference type="PANTHER" id="PTHR23501:SF177">
    <property type="entry name" value="MAJOR FACILITATOR SUPERFAMILY (MFS) PROFILE DOMAIN-CONTAINING PROTEIN-RELATED"/>
    <property type="match status" value="1"/>
</dbReference>
<dbReference type="CDD" id="cd17502">
    <property type="entry name" value="MFS_Azr1_MDR_like"/>
    <property type="match status" value="1"/>
</dbReference>
<sequence length="529" mass="56516">MEPNNKAEADALPNDDSNNAVEYPNAFRASCVSVGVAFGLFLVGLDMVSANIPLLLTIVAAAIPRITDEFKGINLVGWYGSAYFITLACFQPFWGKVYPFFSIKYTFLAAIFIFAIGSLVAGVAPNSTVLIFGRAVMGMGGAGIASGGYAILGVVVRPQLRPIFTGLITTIYSIANVLGPILGGVFTQQATWRWCFYVNLPIGGLAALIIFFLFHPPKSAHNTPLKEKLSHMDPIGIALALASLILFTRVFEIAGIKEKWNSPSVIGFLIACPISIIAFIVSQYLQGNHALLVAQHLKRRIVVVGMAYGFFHEGAFYLLLYYIPIYFQVVKDASPSQAGVYNLPLLISCGVGSLLAGTLVSLTGHYVPLMLWAAAGGCIGSGLIYTLNTTSPSTQWIGYQILAGLAYGSGLPLAIIAAQARTKPEDLASTTAMMLFSFCVGTSTSLAAGQSVLSNFLLSKLPSLAPGVDPLQVITTGATEIRHAFPEAAIPGIVQAYLFCLRVIFLIVTAYAGIAVLCTFGNRWQRLKL</sequence>
<feature type="transmembrane region" description="Helical" evidence="6">
    <location>
        <begin position="131"/>
        <end position="156"/>
    </location>
</feature>
<dbReference type="HOGENOM" id="CLU_000960_22_1_1"/>
<evidence type="ECO:0000256" key="6">
    <source>
        <dbReference type="SAM" id="Phobius"/>
    </source>
</evidence>
<dbReference type="EMBL" id="DS995703">
    <property type="protein sequence ID" value="EEQ31129.1"/>
    <property type="molecule type" value="Genomic_DNA"/>
</dbReference>
<keyword evidence="4 6" id="KW-1133">Transmembrane helix</keyword>
<organism evidence="8 9">
    <name type="scientific">Arthroderma otae (strain ATCC MYA-4605 / CBS 113480)</name>
    <name type="common">Microsporum canis</name>
    <dbReference type="NCBI Taxonomy" id="554155"/>
    <lineage>
        <taxon>Eukaryota</taxon>
        <taxon>Fungi</taxon>
        <taxon>Dikarya</taxon>
        <taxon>Ascomycota</taxon>
        <taxon>Pezizomycotina</taxon>
        <taxon>Eurotiomycetes</taxon>
        <taxon>Eurotiomycetidae</taxon>
        <taxon>Onygenales</taxon>
        <taxon>Arthrodermataceae</taxon>
        <taxon>Microsporum</taxon>
    </lineage>
</organism>
<evidence type="ECO:0000313" key="9">
    <source>
        <dbReference type="Proteomes" id="UP000002035"/>
    </source>
</evidence>
<dbReference type="AlphaFoldDB" id="C5FMM6"/>
<feature type="transmembrane region" description="Helical" evidence="6">
    <location>
        <begin position="432"/>
        <end position="453"/>
    </location>
</feature>